<dbReference type="GO" id="GO:0008270">
    <property type="term" value="F:zinc ion binding"/>
    <property type="evidence" value="ECO:0007669"/>
    <property type="project" value="UniProtKB-KW"/>
</dbReference>
<feature type="domain" description="RING-type" evidence="11">
    <location>
        <begin position="147"/>
        <end position="354"/>
    </location>
</feature>
<dbReference type="SUPFAM" id="SSF57850">
    <property type="entry name" value="RING/U-box"/>
    <property type="match status" value="2"/>
</dbReference>
<comment type="pathway">
    <text evidence="2">Protein modification; protein ubiquitination.</text>
</comment>
<keyword evidence="8" id="KW-0833">Ubl conjugation pathway</keyword>
<dbReference type="EMBL" id="LNIX01000009">
    <property type="protein sequence ID" value="OXA49997.1"/>
    <property type="molecule type" value="Genomic_DNA"/>
</dbReference>
<dbReference type="InterPro" id="IPR054694">
    <property type="entry name" value="Parkin-like_IBR"/>
</dbReference>
<evidence type="ECO:0000256" key="1">
    <source>
        <dbReference type="ARBA" id="ARBA00001798"/>
    </source>
</evidence>
<proteinExistence type="predicted"/>
<reference evidence="12 13" key="1">
    <citation type="submission" date="2015-12" db="EMBL/GenBank/DDBJ databases">
        <title>The genome of Folsomia candida.</title>
        <authorList>
            <person name="Faddeeva A."/>
            <person name="Derks M.F."/>
            <person name="Anvar Y."/>
            <person name="Smit S."/>
            <person name="Van Straalen N."/>
            <person name="Roelofs D."/>
        </authorList>
    </citation>
    <scope>NUCLEOTIDE SEQUENCE [LARGE SCALE GENOMIC DNA]</scope>
    <source>
        <strain evidence="12 13">VU population</strain>
        <tissue evidence="12">Whole body</tissue>
    </source>
</reference>
<evidence type="ECO:0000313" key="13">
    <source>
        <dbReference type="Proteomes" id="UP000198287"/>
    </source>
</evidence>
<feature type="region of interest" description="Disordered" evidence="10">
    <location>
        <begin position="27"/>
        <end position="46"/>
    </location>
</feature>
<dbReference type="InterPro" id="IPR002867">
    <property type="entry name" value="IBR_dom"/>
</dbReference>
<evidence type="ECO:0000256" key="3">
    <source>
        <dbReference type="ARBA" id="ARBA00012251"/>
    </source>
</evidence>
<evidence type="ECO:0000256" key="4">
    <source>
        <dbReference type="ARBA" id="ARBA00022679"/>
    </source>
</evidence>
<sequence>MNIENEAVDMSPEEGDAILSLVVEDEMTHSGGEMDYEEDADDGPEEFDDADFGGQGDTLRSIKFSADSITNSEVEKDMDDMIEKVKQFVPPEVSLDTVKLILDQNGWDSEKSITTLSTYENGVEGYCAKSYIPFPNGTSNPSFFVAENAICTICTSSVTEYHTHGDCNSIICLVCWQEYIRTCVTEDGRTCMTCPVCPMFLENRLVQELATDSTVVDRLTANNCNKFIQTSKHHVSCPAPDCKFIFRSKLPIKSYSGWKSALCRCGSLTCLECLSLGHGPLSCESLKVWLTLHNVSDILSNQWILANSKPCPKCSTNIQKNGGCNWMTCTNRGCGICLQKAHNHSHGETCTRFYRTQTPPLPGQVVNAIHRRERYGFYGERYHNMITGGHFSQVQTLNMEQARRDFQQLSIGEVDIKLLDDLPSLLKQARSTLAHSYGLIYLLADSVERTLFEDNLTFLQAKVDGLEWYLHYQMHIESAKEINDYLRVNMEFCRNRINIMNTTSEKNYNERKWEFDYEEPIATPVKSRLQQYCVIV</sequence>
<dbReference type="Pfam" id="PF22605">
    <property type="entry name" value="IBR_2"/>
    <property type="match status" value="1"/>
</dbReference>
<evidence type="ECO:0000256" key="9">
    <source>
        <dbReference type="ARBA" id="ARBA00022833"/>
    </source>
</evidence>
<comment type="caution">
    <text evidence="12">The sequence shown here is derived from an EMBL/GenBank/DDBJ whole genome shotgun (WGS) entry which is preliminary data.</text>
</comment>
<dbReference type="PANTHER" id="PTHR11685">
    <property type="entry name" value="RBR FAMILY RING FINGER AND IBR DOMAIN-CONTAINING"/>
    <property type="match status" value="1"/>
</dbReference>
<dbReference type="SMART" id="SM00647">
    <property type="entry name" value="IBR"/>
    <property type="match status" value="1"/>
</dbReference>
<keyword evidence="4" id="KW-0808">Transferase</keyword>
<evidence type="ECO:0000256" key="6">
    <source>
        <dbReference type="ARBA" id="ARBA00022737"/>
    </source>
</evidence>
<keyword evidence="9" id="KW-0862">Zinc</keyword>
<keyword evidence="7" id="KW-0863">Zinc-finger</keyword>
<dbReference type="AlphaFoldDB" id="A0A226DZ41"/>
<evidence type="ECO:0000313" key="12">
    <source>
        <dbReference type="EMBL" id="OXA49997.1"/>
    </source>
</evidence>
<evidence type="ECO:0000256" key="10">
    <source>
        <dbReference type="SAM" id="MobiDB-lite"/>
    </source>
</evidence>
<evidence type="ECO:0000259" key="11">
    <source>
        <dbReference type="PROSITE" id="PS51873"/>
    </source>
</evidence>
<comment type="catalytic activity">
    <reaction evidence="1">
        <text>[E2 ubiquitin-conjugating enzyme]-S-ubiquitinyl-L-cysteine + [acceptor protein]-L-lysine = [E2 ubiquitin-conjugating enzyme]-L-cysteine + [acceptor protein]-N(6)-ubiquitinyl-L-lysine.</text>
        <dbReference type="EC" id="2.3.2.31"/>
    </reaction>
</comment>
<protein>
    <recommendedName>
        <fullName evidence="3">RBR-type E3 ubiquitin transferase</fullName>
        <ecNumber evidence="3">2.3.2.31</ecNumber>
    </recommendedName>
</protein>
<evidence type="ECO:0000256" key="2">
    <source>
        <dbReference type="ARBA" id="ARBA00004906"/>
    </source>
</evidence>
<dbReference type="Proteomes" id="UP000198287">
    <property type="component" value="Unassembled WGS sequence"/>
</dbReference>
<dbReference type="STRING" id="158441.A0A226DZ41"/>
<dbReference type="OrthoDB" id="69641at2759"/>
<gene>
    <name evidence="12" type="ORF">Fcan01_14942</name>
</gene>
<keyword evidence="6" id="KW-0677">Repeat</keyword>
<keyword evidence="5" id="KW-0479">Metal-binding</keyword>
<feature type="compositionally biased region" description="Acidic residues" evidence="10">
    <location>
        <begin position="34"/>
        <end position="46"/>
    </location>
</feature>
<evidence type="ECO:0000256" key="8">
    <source>
        <dbReference type="ARBA" id="ARBA00022786"/>
    </source>
</evidence>
<dbReference type="InterPro" id="IPR044066">
    <property type="entry name" value="TRIAD_supradom"/>
</dbReference>
<dbReference type="GO" id="GO:0016567">
    <property type="term" value="P:protein ubiquitination"/>
    <property type="evidence" value="ECO:0007669"/>
    <property type="project" value="InterPro"/>
</dbReference>
<accession>A0A226DZ41</accession>
<keyword evidence="13" id="KW-1185">Reference proteome</keyword>
<dbReference type="Gene3D" id="1.20.120.1750">
    <property type="match status" value="1"/>
</dbReference>
<dbReference type="EC" id="2.3.2.31" evidence="3"/>
<organism evidence="12 13">
    <name type="scientific">Folsomia candida</name>
    <name type="common">Springtail</name>
    <dbReference type="NCBI Taxonomy" id="158441"/>
    <lineage>
        <taxon>Eukaryota</taxon>
        <taxon>Metazoa</taxon>
        <taxon>Ecdysozoa</taxon>
        <taxon>Arthropoda</taxon>
        <taxon>Hexapoda</taxon>
        <taxon>Collembola</taxon>
        <taxon>Entomobryomorpha</taxon>
        <taxon>Isotomoidea</taxon>
        <taxon>Isotomidae</taxon>
        <taxon>Proisotominae</taxon>
        <taxon>Folsomia</taxon>
    </lineage>
</organism>
<evidence type="ECO:0000256" key="7">
    <source>
        <dbReference type="ARBA" id="ARBA00022771"/>
    </source>
</evidence>
<dbReference type="Pfam" id="PF01485">
    <property type="entry name" value="IBR"/>
    <property type="match status" value="1"/>
</dbReference>
<dbReference type="InterPro" id="IPR031127">
    <property type="entry name" value="E3_UB_ligase_RBR"/>
</dbReference>
<evidence type="ECO:0000256" key="5">
    <source>
        <dbReference type="ARBA" id="ARBA00022723"/>
    </source>
</evidence>
<dbReference type="PROSITE" id="PS51873">
    <property type="entry name" value="TRIAD"/>
    <property type="match status" value="1"/>
</dbReference>
<dbReference type="GO" id="GO:0061630">
    <property type="term" value="F:ubiquitin protein ligase activity"/>
    <property type="evidence" value="ECO:0007669"/>
    <property type="project" value="UniProtKB-EC"/>
</dbReference>
<name>A0A226DZ41_FOLCA</name>